<protein>
    <submittedName>
        <fullName evidence="3">Uncharacterized protein</fullName>
    </submittedName>
</protein>
<feature type="transmembrane region" description="Helical" evidence="2">
    <location>
        <begin position="6"/>
        <end position="22"/>
    </location>
</feature>
<sequence length="65" mass="7432">MLQIVLPLLCVIIWGGMFAYYFRQQLWDLRDRFDNRFGSDKPKGAVPETEHTAAQPEPPARPDGA</sequence>
<feature type="compositionally biased region" description="Pro residues" evidence="1">
    <location>
        <begin position="56"/>
        <end position="65"/>
    </location>
</feature>
<dbReference type="Proteomes" id="UP000321635">
    <property type="component" value="Unassembled WGS sequence"/>
</dbReference>
<evidence type="ECO:0000256" key="1">
    <source>
        <dbReference type="SAM" id="MobiDB-lite"/>
    </source>
</evidence>
<evidence type="ECO:0000313" key="3">
    <source>
        <dbReference type="EMBL" id="GEN58672.1"/>
    </source>
</evidence>
<dbReference type="RefSeq" id="WP_035376132.1">
    <property type="nucleotide sequence ID" value="NZ_AUBI01000002.1"/>
</dbReference>
<dbReference type="OrthoDB" id="7283741at2"/>
<dbReference type="EMBL" id="BJYF01000003">
    <property type="protein sequence ID" value="GEN58672.1"/>
    <property type="molecule type" value="Genomic_DNA"/>
</dbReference>
<keyword evidence="2" id="KW-1133">Transmembrane helix</keyword>
<organism evidence="3 4">
    <name type="scientific">Acetobacter nitrogenifigens DSM 23921 = NBRC 105050</name>
    <dbReference type="NCBI Taxonomy" id="1120919"/>
    <lineage>
        <taxon>Bacteria</taxon>
        <taxon>Pseudomonadati</taxon>
        <taxon>Pseudomonadota</taxon>
        <taxon>Alphaproteobacteria</taxon>
        <taxon>Acetobacterales</taxon>
        <taxon>Acetobacteraceae</taxon>
        <taxon>Acetobacter</taxon>
    </lineage>
</organism>
<keyword evidence="2" id="KW-0812">Transmembrane</keyword>
<gene>
    <name evidence="3" type="ORF">ANI02nite_05560</name>
</gene>
<accession>A0A511X6V9</accession>
<name>A0A511X6V9_9PROT</name>
<reference evidence="3 4" key="1">
    <citation type="submission" date="2019-07" db="EMBL/GenBank/DDBJ databases">
        <title>Whole genome shotgun sequence of Acetobacter nitrogenifigens NBRC 105050.</title>
        <authorList>
            <person name="Hosoyama A."/>
            <person name="Uohara A."/>
            <person name="Ohji S."/>
            <person name="Ichikawa N."/>
        </authorList>
    </citation>
    <scope>NUCLEOTIDE SEQUENCE [LARGE SCALE GENOMIC DNA]</scope>
    <source>
        <strain evidence="3 4">NBRC 105050</strain>
    </source>
</reference>
<keyword evidence="4" id="KW-1185">Reference proteome</keyword>
<feature type="compositionally biased region" description="Basic and acidic residues" evidence="1">
    <location>
        <begin position="38"/>
        <end position="51"/>
    </location>
</feature>
<feature type="region of interest" description="Disordered" evidence="1">
    <location>
        <begin position="38"/>
        <end position="65"/>
    </location>
</feature>
<dbReference type="AlphaFoldDB" id="A0A511X6V9"/>
<comment type="caution">
    <text evidence="3">The sequence shown here is derived from an EMBL/GenBank/DDBJ whole genome shotgun (WGS) entry which is preliminary data.</text>
</comment>
<keyword evidence="2" id="KW-0472">Membrane</keyword>
<proteinExistence type="predicted"/>
<evidence type="ECO:0000256" key="2">
    <source>
        <dbReference type="SAM" id="Phobius"/>
    </source>
</evidence>
<evidence type="ECO:0000313" key="4">
    <source>
        <dbReference type="Proteomes" id="UP000321635"/>
    </source>
</evidence>